<dbReference type="NCBIfam" id="TIGR02122">
    <property type="entry name" value="TRAP_TAXI"/>
    <property type="match status" value="1"/>
</dbReference>
<gene>
    <name evidence="2" type="ORF">HUT08_03665</name>
</gene>
<dbReference type="Proteomes" id="UP000509303">
    <property type="component" value="Chromosome"/>
</dbReference>
<protein>
    <submittedName>
        <fullName evidence="2">TAXI family TRAP transporter solute-binding subunit</fullName>
    </submittedName>
</protein>
<feature type="compositionally biased region" description="Low complexity" evidence="1">
    <location>
        <begin position="14"/>
        <end position="33"/>
    </location>
</feature>
<dbReference type="InterPro" id="IPR011852">
    <property type="entry name" value="TRAP_TAXI"/>
</dbReference>
<evidence type="ECO:0000256" key="1">
    <source>
        <dbReference type="SAM" id="MobiDB-lite"/>
    </source>
</evidence>
<dbReference type="EMBL" id="CP054929">
    <property type="protein sequence ID" value="QKW48786.1"/>
    <property type="molecule type" value="Genomic_DNA"/>
</dbReference>
<sequence length="461" mass="47897">MAPEGSSQRRRHSQQQSPSPSQQTTTTPDRTTPGQAVAGEGTPLPLVLPLVTLRRPRAGTAYEHAASGAARRRGPLRAGFADAPLVTLRDVTNPDARGADRHPHRTACLDARLGPSAAGGPKVLLENPSGAEGRAGPSRSGASRRRLVRGGAGGAAALATWALAGRPSEPGPVRRLRLATGPEGGPYNAFGRALAAAVAASGQRLEVVPVATAASVDNLRELAAGEVELAMTMADAAQDAARGGAPFARPVPLTALARVYVNYTHLAVPAHGPVRSVDDLAGRRVATGATGSGLRTVAERLLHAAGLAGDRAVREARLGLGESARALRAGDVHALMWSGGVPTPTLEALARAMPLRLLPLDALGRELRTAYGAVYAPVTLPPGAYGLREPVRTVGVSNYLTARGDVPARVVRALLRVVFGRWRELLREVTAGARLEPRFAIATGVVPLHPGAVDYYRSVYG</sequence>
<dbReference type="Pfam" id="PF16868">
    <property type="entry name" value="NMT1_3"/>
    <property type="match status" value="1"/>
</dbReference>
<accession>A0A7H8N317</accession>
<dbReference type="PANTHER" id="PTHR42941:SF1">
    <property type="entry name" value="SLL1037 PROTEIN"/>
    <property type="match status" value="1"/>
</dbReference>
<reference evidence="2 3" key="1">
    <citation type="submission" date="2020-06" db="EMBL/GenBank/DDBJ databases">
        <title>Genome mining for natural products.</title>
        <authorList>
            <person name="Zhang B."/>
            <person name="Shi J."/>
            <person name="Ge H."/>
        </authorList>
    </citation>
    <scope>NUCLEOTIDE SEQUENCE [LARGE SCALE GENOMIC DNA]</scope>
    <source>
        <strain evidence="2 3">NA00687</strain>
    </source>
</reference>
<dbReference type="Gene3D" id="3.40.190.10">
    <property type="entry name" value="Periplasmic binding protein-like II"/>
    <property type="match status" value="2"/>
</dbReference>
<proteinExistence type="predicted"/>
<keyword evidence="3" id="KW-1185">Reference proteome</keyword>
<organism evidence="2 3">
    <name type="scientific">Streptomyces buecherae</name>
    <dbReference type="NCBI Taxonomy" id="2763006"/>
    <lineage>
        <taxon>Bacteria</taxon>
        <taxon>Bacillati</taxon>
        <taxon>Actinomycetota</taxon>
        <taxon>Actinomycetes</taxon>
        <taxon>Kitasatosporales</taxon>
        <taxon>Streptomycetaceae</taxon>
        <taxon>Streptomyces</taxon>
    </lineage>
</organism>
<dbReference type="AlphaFoldDB" id="A0A7H8N317"/>
<feature type="region of interest" description="Disordered" evidence="1">
    <location>
        <begin position="1"/>
        <end position="43"/>
    </location>
</feature>
<dbReference type="SUPFAM" id="SSF53850">
    <property type="entry name" value="Periplasmic binding protein-like II"/>
    <property type="match status" value="1"/>
</dbReference>
<evidence type="ECO:0000313" key="3">
    <source>
        <dbReference type="Proteomes" id="UP000509303"/>
    </source>
</evidence>
<feature type="compositionally biased region" description="Low complexity" evidence="1">
    <location>
        <begin position="129"/>
        <end position="141"/>
    </location>
</feature>
<feature type="region of interest" description="Disordered" evidence="1">
    <location>
        <begin position="112"/>
        <end position="148"/>
    </location>
</feature>
<evidence type="ECO:0000313" key="2">
    <source>
        <dbReference type="EMBL" id="QKW48786.1"/>
    </source>
</evidence>
<name>A0A7H8N317_9ACTN</name>
<dbReference type="PANTHER" id="PTHR42941">
    <property type="entry name" value="SLL1037 PROTEIN"/>
    <property type="match status" value="1"/>
</dbReference>